<evidence type="ECO:0000313" key="3">
    <source>
        <dbReference type="Proteomes" id="UP000694865"/>
    </source>
</evidence>
<keyword evidence="2" id="KW-1133">Transmembrane helix</keyword>
<feature type="transmembrane region" description="Helical" evidence="2">
    <location>
        <begin position="194"/>
        <end position="216"/>
    </location>
</feature>
<dbReference type="GeneID" id="102800673"/>
<keyword evidence="2" id="KW-0812">Transmembrane</keyword>
<name>A0ABM0MPR9_SACKO</name>
<feature type="region of interest" description="Disordered" evidence="1">
    <location>
        <begin position="244"/>
        <end position="272"/>
    </location>
</feature>
<keyword evidence="2" id="KW-0472">Membrane</keyword>
<keyword evidence="3" id="KW-1185">Reference proteome</keyword>
<organism evidence="3 4">
    <name type="scientific">Saccoglossus kowalevskii</name>
    <name type="common">Acorn worm</name>
    <dbReference type="NCBI Taxonomy" id="10224"/>
    <lineage>
        <taxon>Eukaryota</taxon>
        <taxon>Metazoa</taxon>
        <taxon>Hemichordata</taxon>
        <taxon>Enteropneusta</taxon>
        <taxon>Harrimaniidae</taxon>
        <taxon>Saccoglossus</taxon>
    </lineage>
</organism>
<evidence type="ECO:0000256" key="1">
    <source>
        <dbReference type="SAM" id="MobiDB-lite"/>
    </source>
</evidence>
<dbReference type="RefSeq" id="XP_006822010.1">
    <property type="nucleotide sequence ID" value="XM_006821947.1"/>
</dbReference>
<sequence length="285" mass="32338">MTTMLTDPDLCIGVANMEHFLSDHLSDFLVETRPFNINQGNFEEEAKINIFVGSPAYHDYFPHNYGCTILVDSLDDLHSWQNKLLTAPILLDVQCKTMPNADESPHIEEGYWAVVVNTRNSLIRELMEPGFKDAEAAIKEGRRYMLEFDFRESLTDWFRKTVNPHVKCYFAKLKLTNHMFFEDLNRMLCGYEKWIGVILGIICCPCITCGVCVNMIRVINRLEKHIHVTGTIKALKLTVSKDKGNTRSRLGQRTISGGGMNPTDSSSYGATDDVSTITETTKLLE</sequence>
<gene>
    <name evidence="4" type="primary">LOC102800673</name>
</gene>
<evidence type="ECO:0000313" key="4">
    <source>
        <dbReference type="RefSeq" id="XP_006822010.1"/>
    </source>
</evidence>
<evidence type="ECO:0000256" key="2">
    <source>
        <dbReference type="SAM" id="Phobius"/>
    </source>
</evidence>
<proteinExistence type="predicted"/>
<protein>
    <submittedName>
        <fullName evidence="4">Uncharacterized protein LOC102800673</fullName>
    </submittedName>
</protein>
<accession>A0ABM0MPR9</accession>
<feature type="compositionally biased region" description="Polar residues" evidence="1">
    <location>
        <begin position="262"/>
        <end position="272"/>
    </location>
</feature>
<reference evidence="4" key="1">
    <citation type="submission" date="2025-08" db="UniProtKB">
        <authorList>
            <consortium name="RefSeq"/>
        </authorList>
    </citation>
    <scope>IDENTIFICATION</scope>
    <source>
        <tissue evidence="4">Testes</tissue>
    </source>
</reference>
<dbReference type="Proteomes" id="UP000694865">
    <property type="component" value="Unplaced"/>
</dbReference>